<feature type="compositionally biased region" description="Basic and acidic residues" evidence="1">
    <location>
        <begin position="239"/>
        <end position="252"/>
    </location>
</feature>
<dbReference type="SUPFAM" id="SSF54236">
    <property type="entry name" value="Ubiquitin-like"/>
    <property type="match status" value="2"/>
</dbReference>
<feature type="region of interest" description="Disordered" evidence="1">
    <location>
        <begin position="459"/>
        <end position="493"/>
    </location>
</feature>
<dbReference type="GO" id="GO:0005634">
    <property type="term" value="C:nucleus"/>
    <property type="evidence" value="ECO:0007669"/>
    <property type="project" value="TreeGrafter"/>
</dbReference>
<feature type="compositionally biased region" description="Basic and acidic residues" evidence="1">
    <location>
        <begin position="465"/>
        <end position="479"/>
    </location>
</feature>
<dbReference type="InterPro" id="IPR059238">
    <property type="entry name" value="UBX1_UBXN9"/>
</dbReference>
<dbReference type="GO" id="GO:0012506">
    <property type="term" value="C:vesicle membrane"/>
    <property type="evidence" value="ECO:0007669"/>
    <property type="project" value="TreeGrafter"/>
</dbReference>
<dbReference type="CDD" id="cd16105">
    <property type="entry name" value="Ubl_ASPSCR1_like"/>
    <property type="match status" value="1"/>
</dbReference>
<name>A0A9P7AZG8_9HELO</name>
<dbReference type="OrthoDB" id="440781at2759"/>
<protein>
    <submittedName>
        <fullName evidence="3">UBX domain-containing 9</fullName>
    </submittedName>
</protein>
<dbReference type="EMBL" id="VNKQ01000005">
    <property type="protein sequence ID" value="KAG0651177.1"/>
    <property type="molecule type" value="Genomic_DNA"/>
</dbReference>
<dbReference type="PANTHER" id="PTHR46467:SF1">
    <property type="entry name" value="TETHER CONTAINING UBX DOMAIN FOR GLUT4"/>
    <property type="match status" value="1"/>
</dbReference>
<dbReference type="AlphaFoldDB" id="A0A9P7AZG8"/>
<dbReference type="InterPro" id="IPR029071">
    <property type="entry name" value="Ubiquitin-like_domsf"/>
</dbReference>
<evidence type="ECO:0000259" key="2">
    <source>
        <dbReference type="Pfam" id="PF11470"/>
    </source>
</evidence>
<evidence type="ECO:0000313" key="4">
    <source>
        <dbReference type="Proteomes" id="UP000785200"/>
    </source>
</evidence>
<dbReference type="PANTHER" id="PTHR46467">
    <property type="entry name" value="TETHER CONTAINING UBX DOMAIN FOR GLUT4"/>
    <property type="match status" value="1"/>
</dbReference>
<gene>
    <name evidence="3" type="ORF">D0Z07_2831</name>
</gene>
<dbReference type="CDD" id="cd17075">
    <property type="entry name" value="UBX1_UBXN9"/>
    <property type="match status" value="1"/>
</dbReference>
<evidence type="ECO:0000256" key="1">
    <source>
        <dbReference type="SAM" id="MobiDB-lite"/>
    </source>
</evidence>
<feature type="region of interest" description="Disordered" evidence="1">
    <location>
        <begin position="205"/>
        <end position="276"/>
    </location>
</feature>
<comment type="caution">
    <text evidence="3">The sequence shown here is derived from an EMBL/GenBank/DDBJ whole genome shotgun (WGS) entry which is preliminary data.</text>
</comment>
<evidence type="ECO:0000313" key="3">
    <source>
        <dbReference type="EMBL" id="KAG0651177.1"/>
    </source>
</evidence>
<feature type="domain" description="TUG ubiquitin-like" evidence="2">
    <location>
        <begin position="8"/>
        <end position="71"/>
    </location>
</feature>
<reference evidence="3" key="1">
    <citation type="submission" date="2019-07" db="EMBL/GenBank/DDBJ databases">
        <title>Hyphodiscus hymeniophilus genome sequencing and assembly.</title>
        <authorList>
            <person name="Kramer G."/>
            <person name="Nodwell J."/>
        </authorList>
    </citation>
    <scope>NUCLEOTIDE SEQUENCE</scope>
    <source>
        <strain evidence="3">ATCC 34498</strain>
    </source>
</reference>
<dbReference type="Gene3D" id="3.10.20.90">
    <property type="entry name" value="Phosphatidylinositol 3-kinase Catalytic Subunit, Chain A, domain 1"/>
    <property type="match status" value="2"/>
</dbReference>
<dbReference type="InterPro" id="IPR021569">
    <property type="entry name" value="TUG-UBL1"/>
</dbReference>
<dbReference type="GO" id="GO:0006886">
    <property type="term" value="P:intracellular protein transport"/>
    <property type="evidence" value="ECO:0007669"/>
    <property type="project" value="TreeGrafter"/>
</dbReference>
<proteinExistence type="predicted"/>
<dbReference type="Pfam" id="PF11470">
    <property type="entry name" value="TUG-UBL1"/>
    <property type="match status" value="1"/>
</dbReference>
<keyword evidence="4" id="KW-1185">Reference proteome</keyword>
<accession>A0A9P7AZG8</accession>
<organism evidence="3 4">
    <name type="scientific">Hyphodiscus hymeniophilus</name>
    <dbReference type="NCBI Taxonomy" id="353542"/>
    <lineage>
        <taxon>Eukaryota</taxon>
        <taxon>Fungi</taxon>
        <taxon>Dikarya</taxon>
        <taxon>Ascomycota</taxon>
        <taxon>Pezizomycotina</taxon>
        <taxon>Leotiomycetes</taxon>
        <taxon>Helotiales</taxon>
        <taxon>Hyphodiscaceae</taxon>
        <taxon>Hyphodiscus</taxon>
    </lineage>
</organism>
<dbReference type="GO" id="GO:0005737">
    <property type="term" value="C:cytoplasm"/>
    <property type="evidence" value="ECO:0007669"/>
    <property type="project" value="TreeGrafter"/>
</dbReference>
<dbReference type="Proteomes" id="UP000785200">
    <property type="component" value="Unassembled WGS sequence"/>
</dbReference>
<sequence>MAAHVVVIDSSFRTTKVKVTPATYMTDVVGDACKKWNFDSSNYGLKNKTKPLDLSLTFRQTGLSSGARLELVLGSKSPSVVSVALQIPDPSGPGKRLTDKVPSDTTMWRILRKFESSEDTNLNFTARGVTEVVNGASGAGRIFYEMPTLQVVGRELSTFGDLQKTLAQIGVNGGSALIRLNFKKTDQPLEEAMAEIGQYFKDEENTGSEAAASEAQPTGKTDPDDIAKLASTEPSGEDTDMKDLSGDSREAVDSTPEGSAPEQPILGPGQRPISVYAAPSSDVPRAALQPHNEGDYEPTVAHAKLHQSRLLNSSQNRRLPSDKEAEQAEQEKAARLASVKTLEVKVRFPDQTQILASFNAEETAADFYKLVAGVILAEEEPFKLVWNDRGPQTVPKDESGSKRKLIKDLGLAGKVVVNFVWEESASESARKASTLKPEYLKEAKEVVIPEIAAVEAMDDAPSGVDKGKVKETADGEKKSKGAPKWLPKGLIRR</sequence>